<name>A0A2T1LZ99_9CHRO</name>
<evidence type="ECO:0000256" key="6">
    <source>
        <dbReference type="SAM" id="Phobius"/>
    </source>
</evidence>
<keyword evidence="8" id="KW-1185">Reference proteome</keyword>
<evidence type="ECO:0000256" key="1">
    <source>
        <dbReference type="ARBA" id="ARBA00004651"/>
    </source>
</evidence>
<reference evidence="7 8" key="1">
    <citation type="submission" date="2018-03" db="EMBL/GenBank/DDBJ databases">
        <title>The ancient ancestry and fast evolution of plastids.</title>
        <authorList>
            <person name="Moore K.R."/>
            <person name="Magnabosco C."/>
            <person name="Momper L."/>
            <person name="Gold D.A."/>
            <person name="Bosak T."/>
            <person name="Fournier G.P."/>
        </authorList>
    </citation>
    <scope>NUCLEOTIDE SEQUENCE [LARGE SCALE GENOMIC DNA]</scope>
    <source>
        <strain evidence="7 8">CCALA 016</strain>
    </source>
</reference>
<reference evidence="7 8" key="2">
    <citation type="submission" date="2018-03" db="EMBL/GenBank/DDBJ databases">
        <authorList>
            <person name="Keele B.F."/>
        </authorList>
    </citation>
    <scope>NUCLEOTIDE SEQUENCE [LARGE SCALE GENOMIC DNA]</scope>
    <source>
        <strain evidence="7 8">CCALA 016</strain>
    </source>
</reference>
<dbReference type="OrthoDB" id="488857at2"/>
<dbReference type="AlphaFoldDB" id="A0A2T1LZ99"/>
<feature type="transmembrane region" description="Helical" evidence="6">
    <location>
        <begin position="100"/>
        <end position="118"/>
    </location>
</feature>
<keyword evidence="3 6" id="KW-0812">Transmembrane</keyword>
<dbReference type="Pfam" id="PF06146">
    <property type="entry name" value="PsiE"/>
    <property type="match status" value="1"/>
</dbReference>
<evidence type="ECO:0000256" key="2">
    <source>
        <dbReference type="ARBA" id="ARBA00022475"/>
    </source>
</evidence>
<comment type="caution">
    <text evidence="7">The sequence shown here is derived from an EMBL/GenBank/DDBJ whole genome shotgun (WGS) entry which is preliminary data.</text>
</comment>
<sequence>MKKSNNFFERFRESFKDESFLEIVHGFEKFTAKILTIVLLFVILVSLFDLVVILFKDVWNSEPIGFFSKTLIEIFGLFLNILIALELLDNITAYLKKNVFHVELVIVTAIIAIARKIIIFDTSKYTSSDLTALGFSMAALTFCYWLVRQVKYDK</sequence>
<evidence type="ECO:0000256" key="5">
    <source>
        <dbReference type="ARBA" id="ARBA00023136"/>
    </source>
</evidence>
<dbReference type="GO" id="GO:0005886">
    <property type="term" value="C:plasma membrane"/>
    <property type="evidence" value="ECO:0007669"/>
    <property type="project" value="UniProtKB-SubCell"/>
</dbReference>
<evidence type="ECO:0000256" key="4">
    <source>
        <dbReference type="ARBA" id="ARBA00022989"/>
    </source>
</evidence>
<feature type="transmembrane region" description="Helical" evidence="6">
    <location>
        <begin position="130"/>
        <end position="147"/>
    </location>
</feature>
<keyword evidence="4 6" id="KW-1133">Transmembrane helix</keyword>
<dbReference type="Proteomes" id="UP000239001">
    <property type="component" value="Unassembled WGS sequence"/>
</dbReference>
<accession>A0A2T1LZ99</accession>
<dbReference type="EMBL" id="PXOH01000007">
    <property type="protein sequence ID" value="PSF37666.1"/>
    <property type="molecule type" value="Genomic_DNA"/>
</dbReference>
<evidence type="ECO:0000313" key="8">
    <source>
        <dbReference type="Proteomes" id="UP000239001"/>
    </source>
</evidence>
<comment type="subcellular location">
    <subcellularLocation>
        <location evidence="1">Cell membrane</location>
        <topology evidence="1">Multi-pass membrane protein</topology>
    </subcellularLocation>
</comment>
<evidence type="ECO:0008006" key="9">
    <source>
        <dbReference type="Google" id="ProtNLM"/>
    </source>
</evidence>
<proteinExistence type="predicted"/>
<organism evidence="7 8">
    <name type="scientific">Aphanothece hegewaldii CCALA 016</name>
    <dbReference type="NCBI Taxonomy" id="2107694"/>
    <lineage>
        <taxon>Bacteria</taxon>
        <taxon>Bacillati</taxon>
        <taxon>Cyanobacteriota</taxon>
        <taxon>Cyanophyceae</taxon>
        <taxon>Oscillatoriophycideae</taxon>
        <taxon>Chroococcales</taxon>
        <taxon>Aphanothecaceae</taxon>
        <taxon>Aphanothece</taxon>
    </lineage>
</organism>
<feature type="transmembrane region" description="Helical" evidence="6">
    <location>
        <begin position="67"/>
        <end position="88"/>
    </location>
</feature>
<protein>
    <recommendedName>
        <fullName evidence="9">Phosphate-starvation-inducible E-like protein</fullName>
    </recommendedName>
</protein>
<evidence type="ECO:0000256" key="3">
    <source>
        <dbReference type="ARBA" id="ARBA00022692"/>
    </source>
</evidence>
<dbReference type="InterPro" id="IPR020948">
    <property type="entry name" value="P_starv_induced_PsiE-like"/>
</dbReference>
<dbReference type="RefSeq" id="WP_106456531.1">
    <property type="nucleotide sequence ID" value="NZ_PXOH01000007.1"/>
</dbReference>
<keyword evidence="2" id="KW-1003">Cell membrane</keyword>
<evidence type="ECO:0000313" key="7">
    <source>
        <dbReference type="EMBL" id="PSF37666.1"/>
    </source>
</evidence>
<keyword evidence="5 6" id="KW-0472">Membrane</keyword>
<feature type="transmembrane region" description="Helical" evidence="6">
    <location>
        <begin position="34"/>
        <end position="55"/>
    </location>
</feature>
<gene>
    <name evidence="7" type="ORF">C7H19_08920</name>
</gene>